<proteinExistence type="predicted"/>
<keyword evidence="1" id="KW-0175">Coiled coil</keyword>
<dbReference type="OrthoDB" id="8196513at2759"/>
<dbReference type="EMBL" id="KZ288187">
    <property type="protein sequence ID" value="PBC34723.1"/>
    <property type="molecule type" value="Genomic_DNA"/>
</dbReference>
<dbReference type="PANTHER" id="PTHR34645:SF1">
    <property type="entry name" value="GENE 136-RELATED"/>
    <property type="match status" value="1"/>
</dbReference>
<evidence type="ECO:0000313" key="3">
    <source>
        <dbReference type="Proteomes" id="UP000242457"/>
    </source>
</evidence>
<keyword evidence="3" id="KW-1185">Reference proteome</keyword>
<dbReference type="InterPro" id="IPR038927">
    <property type="entry name" value="C6orf163"/>
</dbReference>
<evidence type="ECO:0000313" key="2">
    <source>
        <dbReference type="EMBL" id="PBC34723.1"/>
    </source>
</evidence>
<organism evidence="2 3">
    <name type="scientific">Apis cerana cerana</name>
    <name type="common">Oriental honeybee</name>
    <dbReference type="NCBI Taxonomy" id="94128"/>
    <lineage>
        <taxon>Eukaryota</taxon>
        <taxon>Metazoa</taxon>
        <taxon>Ecdysozoa</taxon>
        <taxon>Arthropoda</taxon>
        <taxon>Hexapoda</taxon>
        <taxon>Insecta</taxon>
        <taxon>Pterygota</taxon>
        <taxon>Neoptera</taxon>
        <taxon>Endopterygota</taxon>
        <taxon>Hymenoptera</taxon>
        <taxon>Apocrita</taxon>
        <taxon>Aculeata</taxon>
        <taxon>Apoidea</taxon>
        <taxon>Anthophila</taxon>
        <taxon>Apidae</taxon>
        <taxon>Apis</taxon>
    </lineage>
</organism>
<gene>
    <name evidence="2" type="ORF">APICC_05214</name>
</gene>
<name>A0A2A3ESF3_APICC</name>
<protein>
    <submittedName>
        <fullName evidence="2">Uncharacterized protein</fullName>
    </submittedName>
</protein>
<evidence type="ECO:0000256" key="1">
    <source>
        <dbReference type="SAM" id="Coils"/>
    </source>
</evidence>
<dbReference type="AlphaFoldDB" id="A0A2A3ESF3"/>
<dbReference type="PANTHER" id="PTHR34645">
    <property type="entry name" value="SIMILAR TO HYPOTHETICAL PROTEIN"/>
    <property type="match status" value="1"/>
</dbReference>
<dbReference type="Proteomes" id="UP000242457">
    <property type="component" value="Unassembled WGS sequence"/>
</dbReference>
<sequence>MHQTSVKCNVKLCSNNDVPPSSVIRTCLGPSLAQVFFDYTHHDTLKLLDVLITSKTSKPCFSIPPENQMTKNDVPPTDHQIIKAFVHQNILEIGEALLENLKKEVEESLREKVERQSREKFYLYQAKKRREADLQTQQLHEKYQNFLESVRVNLQKQLEKEWRKAAEECAKNTQKAIIQERMNITQEMIRKMRVEITHITQSLYNDFEKLFCAKRDTIIADFNQIMRKRHIKFENEMQELKEKANRDMFIQKRQFEMQSITDIIYVLCLERVRSNKEKHAIHKYFEEKIDEFYELIIRLRDIINIMKEEIINCHTNKKSLEEKLYNVTKHFQKFINFIFHAIPGQADYLLPPELQQLINLDIDKEDKKIE</sequence>
<accession>A0A2A3ESF3</accession>
<dbReference type="STRING" id="94128.A0A2A3ESF3"/>
<reference evidence="2 3" key="1">
    <citation type="submission" date="2014-07" db="EMBL/GenBank/DDBJ databases">
        <title>Genomic and transcriptomic analysis on Apis cerana provide comprehensive insights into honey bee biology.</title>
        <authorList>
            <person name="Diao Q."/>
            <person name="Sun L."/>
            <person name="Zheng H."/>
            <person name="Zheng H."/>
            <person name="Xu S."/>
            <person name="Wang S."/>
            <person name="Zeng Z."/>
            <person name="Hu F."/>
            <person name="Su S."/>
            <person name="Wu J."/>
        </authorList>
    </citation>
    <scope>NUCLEOTIDE SEQUENCE [LARGE SCALE GENOMIC DNA]</scope>
    <source>
        <tissue evidence="2">Pupae without intestine</tissue>
    </source>
</reference>
<feature type="coiled-coil region" evidence="1">
    <location>
        <begin position="91"/>
        <end position="118"/>
    </location>
</feature>